<reference evidence="3 4" key="1">
    <citation type="submission" date="2018-11" db="EMBL/GenBank/DDBJ databases">
        <authorList>
            <consortium name="Pathogen Informatics"/>
        </authorList>
    </citation>
    <scope>NUCLEOTIDE SEQUENCE [LARGE SCALE GENOMIC DNA]</scope>
    <source>
        <strain evidence="3 4">Zambia</strain>
    </source>
</reference>
<dbReference type="STRING" id="48269.A0A183MQ90"/>
<feature type="coiled-coil region" evidence="1">
    <location>
        <begin position="295"/>
        <end position="322"/>
    </location>
</feature>
<protein>
    <submittedName>
        <fullName evidence="3">Uncharacterized protein</fullName>
    </submittedName>
</protein>
<feature type="compositionally biased region" description="Low complexity" evidence="2">
    <location>
        <begin position="251"/>
        <end position="262"/>
    </location>
</feature>
<keyword evidence="1" id="KW-0175">Coiled coil</keyword>
<feature type="compositionally biased region" description="Low complexity" evidence="2">
    <location>
        <begin position="109"/>
        <end position="119"/>
    </location>
</feature>
<evidence type="ECO:0000313" key="4">
    <source>
        <dbReference type="Proteomes" id="UP000277204"/>
    </source>
</evidence>
<dbReference type="Proteomes" id="UP000277204">
    <property type="component" value="Unassembled WGS sequence"/>
</dbReference>
<dbReference type="EMBL" id="UZAI01017582">
    <property type="protein sequence ID" value="VDP26922.1"/>
    <property type="molecule type" value="Genomic_DNA"/>
</dbReference>
<feature type="region of interest" description="Disordered" evidence="2">
    <location>
        <begin position="251"/>
        <end position="285"/>
    </location>
</feature>
<keyword evidence="4" id="KW-1185">Reference proteome</keyword>
<gene>
    <name evidence="3" type="ORF">SMRZ_LOCUS18215</name>
</gene>
<dbReference type="AlphaFoldDB" id="A0A183MQ90"/>
<feature type="coiled-coil region" evidence="1">
    <location>
        <begin position="363"/>
        <end position="390"/>
    </location>
</feature>
<sequence length="560" mass="62026">MTERLQLGRLEKMKQTDEDFEGSKFSLYLIFSTILYHLTPCSWERQPDAAVHRLRSLFKHVSHSRHSNRSQCSANDSKTLEGIVVNNSSDVKDKPLQDDRKPFRDVLDTGGSTRSSSLSGYETQLPIDYHIRTAFLDTKNPESKNSVESISDRGVFPAEVSNPNSSACSTSLSCTTVMTVTNPTPETQHSRSFHTSVSRAYASIPHAKLSVHYGYEPSNTIQSSPQTESVTSTNGHSLNKLMEDYKPINSQSVLSSSSSPVSDFVGADAAPGSGNSTCHDDTANPIDSELTAFKMQQLQHDVMQLETAIKDNLNEQKELNDRLFEQLAEVSKPEISKNKSSSSLLSLSSISNDQSASRESEIKRIYSEKLKTLKKQLKALNEQLQTTRYVISKSTTSLPSTSTVTSHQQLPCDGSITSDYTNQMSAPFDVYHSHELAKTLPAHISDPNVDLCKTPARQSNTLPVKCIHDSKTTGNFDTLFNSTQFPTSGQYLSNFNKKLIQSSRSSLAASISHKHETTEPNMSTRILTLCKSMLTSNPTAPHLYLHLFHSDPVCDDVYHA</sequence>
<accession>A0A183MQ90</accession>
<name>A0A183MQ90_9TREM</name>
<organism evidence="3 4">
    <name type="scientific">Schistosoma margrebowiei</name>
    <dbReference type="NCBI Taxonomy" id="48269"/>
    <lineage>
        <taxon>Eukaryota</taxon>
        <taxon>Metazoa</taxon>
        <taxon>Spiralia</taxon>
        <taxon>Lophotrochozoa</taxon>
        <taxon>Platyhelminthes</taxon>
        <taxon>Trematoda</taxon>
        <taxon>Digenea</taxon>
        <taxon>Strigeidida</taxon>
        <taxon>Schistosomatoidea</taxon>
        <taxon>Schistosomatidae</taxon>
        <taxon>Schistosoma</taxon>
    </lineage>
</organism>
<proteinExistence type="predicted"/>
<evidence type="ECO:0000313" key="3">
    <source>
        <dbReference type="EMBL" id="VDP26922.1"/>
    </source>
</evidence>
<feature type="compositionally biased region" description="Basic and acidic residues" evidence="2">
    <location>
        <begin position="90"/>
        <end position="107"/>
    </location>
</feature>
<evidence type="ECO:0000256" key="1">
    <source>
        <dbReference type="SAM" id="Coils"/>
    </source>
</evidence>
<evidence type="ECO:0000256" key="2">
    <source>
        <dbReference type="SAM" id="MobiDB-lite"/>
    </source>
</evidence>
<feature type="region of interest" description="Disordered" evidence="2">
    <location>
        <begin position="85"/>
        <end position="119"/>
    </location>
</feature>